<dbReference type="AlphaFoldDB" id="A0A8H4M623"/>
<dbReference type="PANTHER" id="PTHR48022">
    <property type="entry name" value="PLASTIDIC GLUCOSE TRANSPORTER 4"/>
    <property type="match status" value="1"/>
</dbReference>
<evidence type="ECO:0000313" key="11">
    <source>
        <dbReference type="Proteomes" id="UP000653565"/>
    </source>
</evidence>
<comment type="subcellular location">
    <subcellularLocation>
        <location evidence="1">Membrane</location>
        <topology evidence="1">Multi-pass membrane protein</topology>
    </subcellularLocation>
</comment>
<sequence length="492" mass="54062">MMELQGNWLLAAVTTLTSMGFLLIGFDNGLMGGLITAKPWNITFNSPDANMKSVMVSFFEKCALVGCFVGSVVTAFVGEKQGRRKSIAGGVLVMIIGTLLQCTSFSRSQFIIARVVSGIGLGAINSTVPVLQAEFAPKASRGIYVCMQLTTLNFGVALVYWIDYAFSSHSGSYAWRVPVILQCVFLIPMLFILYIIPETPRWLASHDRPEDAHAVLKRLKGNSMDEASIDRLHQDILQTVALEASLGAGTWKDLLKNDQIQSQRRLIIACAIQIFQQLSGINAVIYYSSTLFQSSVGFDGHMSALMSGFLQTWFFAASFIPWLLIDRIGRRPLLLSMVSVMAAAMAAQAALVYQIQHKTAISHTSGIAAAVMLFIFEGAFTIGFQATVWVYPAEILPLRLRQRGSSISTAANWICNYAVTQFTPPALENIGWRTYIIFAVLNALWVPIMYLLFPETKGMELEDVDRLFSGESIERVVSNSKVAAEAIENVAA</sequence>
<protein>
    <recommendedName>
        <fullName evidence="9">Major facilitator superfamily (MFS) profile domain-containing protein</fullName>
    </recommendedName>
</protein>
<feature type="transmembrane region" description="Helical" evidence="8">
    <location>
        <begin position="143"/>
        <end position="162"/>
    </location>
</feature>
<feature type="transmembrane region" description="Helical" evidence="8">
    <location>
        <begin position="435"/>
        <end position="453"/>
    </location>
</feature>
<gene>
    <name evidence="10" type="ORF">CNMCM6805_009253</name>
</gene>
<dbReference type="Proteomes" id="UP000653565">
    <property type="component" value="Unassembled WGS sequence"/>
</dbReference>
<keyword evidence="6 8" id="KW-0472">Membrane</keyword>
<evidence type="ECO:0000256" key="7">
    <source>
        <dbReference type="RuleBase" id="RU003346"/>
    </source>
</evidence>
<feature type="domain" description="Major facilitator superfamily (MFS) profile" evidence="9">
    <location>
        <begin position="13"/>
        <end position="457"/>
    </location>
</feature>
<dbReference type="SUPFAM" id="SSF103473">
    <property type="entry name" value="MFS general substrate transporter"/>
    <property type="match status" value="1"/>
</dbReference>
<feature type="transmembrane region" description="Helical" evidence="8">
    <location>
        <begin position="174"/>
        <end position="196"/>
    </location>
</feature>
<evidence type="ECO:0000313" key="10">
    <source>
        <dbReference type="EMBL" id="KAF4244251.1"/>
    </source>
</evidence>
<feature type="transmembrane region" description="Helical" evidence="8">
    <location>
        <begin position="266"/>
        <end position="288"/>
    </location>
</feature>
<feature type="transmembrane region" description="Helical" evidence="8">
    <location>
        <begin position="332"/>
        <end position="355"/>
    </location>
</feature>
<dbReference type="PANTHER" id="PTHR48022:SF28">
    <property type="entry name" value="MAJOR FACILITATOR SUPERFAMILY (MFS) PROFILE DOMAIN-CONTAINING PROTEIN-RELATED"/>
    <property type="match status" value="1"/>
</dbReference>
<evidence type="ECO:0000256" key="3">
    <source>
        <dbReference type="ARBA" id="ARBA00022448"/>
    </source>
</evidence>
<feature type="transmembrane region" description="Helical" evidence="8">
    <location>
        <begin position="7"/>
        <end position="26"/>
    </location>
</feature>
<dbReference type="InterPro" id="IPR020846">
    <property type="entry name" value="MFS_dom"/>
</dbReference>
<evidence type="ECO:0000259" key="9">
    <source>
        <dbReference type="PROSITE" id="PS50850"/>
    </source>
</evidence>
<dbReference type="PROSITE" id="PS00217">
    <property type="entry name" value="SUGAR_TRANSPORT_2"/>
    <property type="match status" value="1"/>
</dbReference>
<dbReference type="OrthoDB" id="6612291at2759"/>
<feature type="transmembrane region" description="Helical" evidence="8">
    <location>
        <begin position="367"/>
        <end position="391"/>
    </location>
</feature>
<feature type="transmembrane region" description="Helical" evidence="8">
    <location>
        <begin position="58"/>
        <end position="78"/>
    </location>
</feature>
<evidence type="ECO:0000256" key="5">
    <source>
        <dbReference type="ARBA" id="ARBA00022989"/>
    </source>
</evidence>
<keyword evidence="4 8" id="KW-0812">Transmembrane</keyword>
<feature type="transmembrane region" description="Helical" evidence="8">
    <location>
        <begin position="308"/>
        <end position="325"/>
    </location>
</feature>
<keyword evidence="11" id="KW-1185">Reference proteome</keyword>
<dbReference type="InterPro" id="IPR050360">
    <property type="entry name" value="MFS_Sugar_Transporters"/>
</dbReference>
<dbReference type="GO" id="GO:0005351">
    <property type="term" value="F:carbohydrate:proton symporter activity"/>
    <property type="evidence" value="ECO:0007669"/>
    <property type="project" value="TreeGrafter"/>
</dbReference>
<dbReference type="Pfam" id="PF00083">
    <property type="entry name" value="Sugar_tr"/>
    <property type="match status" value="1"/>
</dbReference>
<dbReference type="PRINTS" id="PR00171">
    <property type="entry name" value="SUGRTRNSPORT"/>
</dbReference>
<evidence type="ECO:0000256" key="8">
    <source>
        <dbReference type="SAM" id="Phobius"/>
    </source>
</evidence>
<evidence type="ECO:0000256" key="2">
    <source>
        <dbReference type="ARBA" id="ARBA00010992"/>
    </source>
</evidence>
<organism evidence="10 11">
    <name type="scientific">Aspergillus fumigatiaffinis</name>
    <dbReference type="NCBI Taxonomy" id="340414"/>
    <lineage>
        <taxon>Eukaryota</taxon>
        <taxon>Fungi</taxon>
        <taxon>Dikarya</taxon>
        <taxon>Ascomycota</taxon>
        <taxon>Pezizomycotina</taxon>
        <taxon>Eurotiomycetes</taxon>
        <taxon>Eurotiomycetidae</taxon>
        <taxon>Eurotiales</taxon>
        <taxon>Aspergillaceae</taxon>
        <taxon>Aspergillus</taxon>
        <taxon>Aspergillus subgen. Fumigati</taxon>
    </lineage>
</organism>
<evidence type="ECO:0000256" key="4">
    <source>
        <dbReference type="ARBA" id="ARBA00022692"/>
    </source>
</evidence>
<name>A0A8H4M623_9EURO</name>
<dbReference type="InterPro" id="IPR036259">
    <property type="entry name" value="MFS_trans_sf"/>
</dbReference>
<dbReference type="InterPro" id="IPR005828">
    <property type="entry name" value="MFS_sugar_transport-like"/>
</dbReference>
<evidence type="ECO:0000256" key="6">
    <source>
        <dbReference type="ARBA" id="ARBA00023136"/>
    </source>
</evidence>
<dbReference type="InterPro" id="IPR005829">
    <property type="entry name" value="Sugar_transporter_CS"/>
</dbReference>
<feature type="transmembrane region" description="Helical" evidence="8">
    <location>
        <begin position="87"/>
        <end position="106"/>
    </location>
</feature>
<dbReference type="PROSITE" id="PS50850">
    <property type="entry name" value="MFS"/>
    <property type="match status" value="1"/>
</dbReference>
<proteinExistence type="inferred from homology"/>
<reference evidence="10" key="2">
    <citation type="submission" date="2020-04" db="EMBL/GenBank/DDBJ databases">
        <authorList>
            <person name="Santos R.A.C."/>
            <person name="Steenwyk J.L."/>
            <person name="Rivero-Menendez O."/>
            <person name="Mead M.E."/>
            <person name="Silva L.P."/>
            <person name="Bastos R.W."/>
            <person name="Alastruey-Izquierdo A."/>
            <person name="Goldman G.H."/>
            <person name="Rokas A."/>
        </authorList>
    </citation>
    <scope>NUCLEOTIDE SEQUENCE</scope>
    <source>
        <strain evidence="10">CNM-CM6805</strain>
    </source>
</reference>
<dbReference type="InterPro" id="IPR003663">
    <property type="entry name" value="Sugar/inositol_transpt"/>
</dbReference>
<dbReference type="GO" id="GO:0016020">
    <property type="term" value="C:membrane"/>
    <property type="evidence" value="ECO:0007669"/>
    <property type="project" value="UniProtKB-SubCell"/>
</dbReference>
<comment type="caution">
    <text evidence="10">The sequence shown here is derived from an EMBL/GenBank/DDBJ whole genome shotgun (WGS) entry which is preliminary data.</text>
</comment>
<dbReference type="FunFam" id="1.20.1250.20:FF:000090">
    <property type="entry name" value="MFS sugar transporter, putative"/>
    <property type="match status" value="1"/>
</dbReference>
<evidence type="ECO:0000256" key="1">
    <source>
        <dbReference type="ARBA" id="ARBA00004141"/>
    </source>
</evidence>
<dbReference type="NCBIfam" id="TIGR00879">
    <property type="entry name" value="SP"/>
    <property type="match status" value="1"/>
</dbReference>
<dbReference type="Gene3D" id="1.20.1250.20">
    <property type="entry name" value="MFS general substrate transporter like domains"/>
    <property type="match status" value="1"/>
</dbReference>
<dbReference type="EMBL" id="JAAAPX010000007">
    <property type="protein sequence ID" value="KAF4244251.1"/>
    <property type="molecule type" value="Genomic_DNA"/>
</dbReference>
<keyword evidence="3 7" id="KW-0813">Transport</keyword>
<keyword evidence="5 8" id="KW-1133">Transmembrane helix</keyword>
<feature type="transmembrane region" description="Helical" evidence="8">
    <location>
        <begin position="112"/>
        <end position="131"/>
    </location>
</feature>
<reference evidence="10" key="1">
    <citation type="journal article" date="2020" name="bioRxiv">
        <title>Genomic and phenotypic heterogeneity of clinical isolates of the human pathogens Aspergillus fumigatus, Aspergillus lentulus and Aspergillus fumigatiaffinis.</title>
        <authorList>
            <person name="dos Santos R.A.C."/>
            <person name="Steenwyk J.L."/>
            <person name="Rivero-Menendez O."/>
            <person name="Mead M.E."/>
            <person name="Silva L.P."/>
            <person name="Bastos R.W."/>
            <person name="Alastruey-Izquierdo A."/>
            <person name="Goldman G.H."/>
            <person name="Rokas A."/>
        </authorList>
    </citation>
    <scope>NUCLEOTIDE SEQUENCE</scope>
    <source>
        <strain evidence="10">CNM-CM6805</strain>
    </source>
</reference>
<comment type="similarity">
    <text evidence="2 7">Belongs to the major facilitator superfamily. Sugar transporter (TC 2.A.1.1) family.</text>
</comment>
<accession>A0A8H4M623</accession>